<evidence type="ECO:0000313" key="6">
    <source>
        <dbReference type="EMBL" id="WQG85135.1"/>
    </source>
</evidence>
<accession>A0ABZ0X3R1</accession>
<dbReference type="InterPro" id="IPR011057">
    <property type="entry name" value="Mss4-like_sf"/>
</dbReference>
<sequence>MQISGSCLCGSVQFDISDNFNSFYLCHCSRCRKATGTAHAANLFATEATLNWIQGQELVKAFNLPNTRFTKSFCTECGSPVPTEIKDKLVIVPAGSLDTSPTINPTAHIFCDDRASWEDALENTKRFPALPQ</sequence>
<evidence type="ECO:0000256" key="1">
    <source>
        <dbReference type="ARBA" id="ARBA00005495"/>
    </source>
</evidence>
<keyword evidence="4" id="KW-0456">Lyase</keyword>
<dbReference type="Pfam" id="PF04828">
    <property type="entry name" value="GFA"/>
    <property type="match status" value="1"/>
</dbReference>
<dbReference type="RefSeq" id="WP_018625240.1">
    <property type="nucleotide sequence ID" value="NZ_CP140158.1"/>
</dbReference>
<proteinExistence type="inferred from homology"/>
<organism evidence="6 7">
    <name type="scientific">Kangiella aquimarina</name>
    <dbReference type="NCBI Taxonomy" id="261965"/>
    <lineage>
        <taxon>Bacteria</taxon>
        <taxon>Pseudomonadati</taxon>
        <taxon>Pseudomonadota</taxon>
        <taxon>Gammaproteobacteria</taxon>
        <taxon>Kangiellales</taxon>
        <taxon>Kangiellaceae</taxon>
        <taxon>Kangiella</taxon>
    </lineage>
</organism>
<feature type="domain" description="CENP-V/GFA" evidence="5">
    <location>
        <begin position="3"/>
        <end position="118"/>
    </location>
</feature>
<dbReference type="PANTHER" id="PTHR33337:SF40">
    <property type="entry name" value="CENP-V_GFA DOMAIN-CONTAINING PROTEIN-RELATED"/>
    <property type="match status" value="1"/>
</dbReference>
<keyword evidence="3" id="KW-0862">Zinc</keyword>
<evidence type="ECO:0000313" key="7">
    <source>
        <dbReference type="Proteomes" id="UP001324185"/>
    </source>
</evidence>
<dbReference type="PANTHER" id="PTHR33337">
    <property type="entry name" value="GFA DOMAIN-CONTAINING PROTEIN"/>
    <property type="match status" value="1"/>
</dbReference>
<gene>
    <name evidence="6" type="ORF">SR900_11755</name>
</gene>
<name>A0ABZ0X3R1_9GAMM</name>
<evidence type="ECO:0000259" key="5">
    <source>
        <dbReference type="PROSITE" id="PS51891"/>
    </source>
</evidence>
<reference evidence="6 7" key="1">
    <citation type="submission" date="2023-11" db="EMBL/GenBank/DDBJ databases">
        <title>MicrobeMod: A computational toolkit for identifying prokaryotic methylation and restriction-modification with nanopore sequencing.</title>
        <authorList>
            <person name="Crits-Christoph A."/>
            <person name="Kang S.C."/>
            <person name="Lee H."/>
            <person name="Ostrov N."/>
        </authorList>
    </citation>
    <scope>NUCLEOTIDE SEQUENCE [LARGE SCALE GENOMIC DNA]</scope>
    <source>
        <strain evidence="6 7">DSMZ 16071</strain>
    </source>
</reference>
<evidence type="ECO:0000256" key="3">
    <source>
        <dbReference type="ARBA" id="ARBA00022833"/>
    </source>
</evidence>
<dbReference type="Gene3D" id="3.90.1590.10">
    <property type="entry name" value="glutathione-dependent formaldehyde- activating enzyme (gfa)"/>
    <property type="match status" value="1"/>
</dbReference>
<dbReference type="EMBL" id="CP140158">
    <property type="protein sequence ID" value="WQG85135.1"/>
    <property type="molecule type" value="Genomic_DNA"/>
</dbReference>
<dbReference type="InterPro" id="IPR006913">
    <property type="entry name" value="CENP-V/GFA"/>
</dbReference>
<dbReference type="SUPFAM" id="SSF51316">
    <property type="entry name" value="Mss4-like"/>
    <property type="match status" value="1"/>
</dbReference>
<keyword evidence="2" id="KW-0479">Metal-binding</keyword>
<dbReference type="Proteomes" id="UP001324185">
    <property type="component" value="Chromosome"/>
</dbReference>
<dbReference type="PROSITE" id="PS51891">
    <property type="entry name" value="CENP_V_GFA"/>
    <property type="match status" value="1"/>
</dbReference>
<evidence type="ECO:0000256" key="4">
    <source>
        <dbReference type="ARBA" id="ARBA00023239"/>
    </source>
</evidence>
<keyword evidence="7" id="KW-1185">Reference proteome</keyword>
<protein>
    <submittedName>
        <fullName evidence="6">GFA family protein</fullName>
    </submittedName>
</protein>
<comment type="similarity">
    <text evidence="1">Belongs to the Gfa family.</text>
</comment>
<evidence type="ECO:0000256" key="2">
    <source>
        <dbReference type="ARBA" id="ARBA00022723"/>
    </source>
</evidence>